<keyword evidence="2" id="KW-1185">Reference proteome</keyword>
<dbReference type="AlphaFoldDB" id="A0A5C6EF78"/>
<dbReference type="OrthoDB" id="267670at2"/>
<organism evidence="1 2">
    <name type="scientific">Rubripirellula tenax</name>
    <dbReference type="NCBI Taxonomy" id="2528015"/>
    <lineage>
        <taxon>Bacteria</taxon>
        <taxon>Pseudomonadati</taxon>
        <taxon>Planctomycetota</taxon>
        <taxon>Planctomycetia</taxon>
        <taxon>Pirellulales</taxon>
        <taxon>Pirellulaceae</taxon>
        <taxon>Rubripirellula</taxon>
    </lineage>
</organism>
<comment type="caution">
    <text evidence="1">The sequence shown here is derived from an EMBL/GenBank/DDBJ whole genome shotgun (WGS) entry which is preliminary data.</text>
</comment>
<accession>A0A5C6EF78</accession>
<dbReference type="EMBL" id="SJPW01000007">
    <property type="protein sequence ID" value="TWU47175.1"/>
    <property type="molecule type" value="Genomic_DNA"/>
</dbReference>
<proteinExistence type="predicted"/>
<protein>
    <submittedName>
        <fullName evidence="1">Uncharacterized protein</fullName>
    </submittedName>
</protein>
<gene>
    <name evidence="1" type="ORF">Poly51_49730</name>
</gene>
<name>A0A5C6EF78_9BACT</name>
<reference evidence="1 2" key="1">
    <citation type="submission" date="2019-02" db="EMBL/GenBank/DDBJ databases">
        <title>Deep-cultivation of Planctomycetes and their phenomic and genomic characterization uncovers novel biology.</title>
        <authorList>
            <person name="Wiegand S."/>
            <person name="Jogler M."/>
            <person name="Boedeker C."/>
            <person name="Pinto D."/>
            <person name="Vollmers J."/>
            <person name="Rivas-Marin E."/>
            <person name="Kohn T."/>
            <person name="Peeters S.H."/>
            <person name="Heuer A."/>
            <person name="Rast P."/>
            <person name="Oberbeckmann S."/>
            <person name="Bunk B."/>
            <person name="Jeske O."/>
            <person name="Meyerdierks A."/>
            <person name="Storesund J.E."/>
            <person name="Kallscheuer N."/>
            <person name="Luecker S."/>
            <person name="Lage O.M."/>
            <person name="Pohl T."/>
            <person name="Merkel B.J."/>
            <person name="Hornburger P."/>
            <person name="Mueller R.-W."/>
            <person name="Bruemmer F."/>
            <person name="Labrenz M."/>
            <person name="Spormann A.M."/>
            <person name="Op Den Camp H."/>
            <person name="Overmann J."/>
            <person name="Amann R."/>
            <person name="Jetten M.S.M."/>
            <person name="Mascher T."/>
            <person name="Medema M.H."/>
            <person name="Devos D.P."/>
            <person name="Kaster A.-K."/>
            <person name="Ovreas L."/>
            <person name="Rohde M."/>
            <person name="Galperin M.Y."/>
            <person name="Jogler C."/>
        </authorList>
    </citation>
    <scope>NUCLEOTIDE SEQUENCE [LARGE SCALE GENOMIC DNA]</scope>
    <source>
        <strain evidence="1 2">Poly51</strain>
    </source>
</reference>
<evidence type="ECO:0000313" key="1">
    <source>
        <dbReference type="EMBL" id="TWU47175.1"/>
    </source>
</evidence>
<sequence length="211" mass="22452">MSEHASAMSIDPAWVARIVAEVVARLNAATAHKAATADVTTNVGGEALLAKVVDVRIIAETEAGSTLILSPKAVVTPAAKDEAKRKNIQLVRQSGAAIGTTRQTNSTKNLIDQDDQRRTAIENQLRRRGIPGITADVVLSDTPAREVVDQGGQGKRAVMIGVLSDVARFGGEVDPQVWVLDMKRLNMIAAVNVIASIVQFRKSVQLGKSRA</sequence>
<dbReference type="Proteomes" id="UP000318288">
    <property type="component" value="Unassembled WGS sequence"/>
</dbReference>
<evidence type="ECO:0000313" key="2">
    <source>
        <dbReference type="Proteomes" id="UP000318288"/>
    </source>
</evidence>
<dbReference type="RefSeq" id="WP_146460798.1">
    <property type="nucleotide sequence ID" value="NZ_SJPW01000007.1"/>
</dbReference>